<proteinExistence type="predicted"/>
<dbReference type="InterPro" id="IPR029058">
    <property type="entry name" value="AB_hydrolase_fold"/>
</dbReference>
<dbReference type="InterPro" id="IPR051321">
    <property type="entry name" value="PHA/PHB_synthase"/>
</dbReference>
<dbReference type="RefSeq" id="WP_097031064.1">
    <property type="nucleotide sequence ID" value="NZ_OAOQ01000012.1"/>
</dbReference>
<gene>
    <name evidence="5" type="ORF">SAMN05878503_11262</name>
</gene>
<sequence>MSDTNWTTDAPQAYGEALDRAARATIAGMTRGLAPSTLATATLDWMMHLASSPGKQAELTEKAMTAATTLMSGAFVTHESPVKDRRFAAAQWSRPPYALMRDAFLLTEDWWQTATTGLRGMEPAHEAALSFSVRQMLDVFSPSNIPFLNPEVVARTAETGGANLVRGALNFASDMTQFIGGQQVNGNGFHLGKDLAATPGKVVARTHLMELIQYSPTTARTHPEPVLIVPAWIMKYYILDLSAQNSLVRWLVAQGFTVFMISWRNPQSEDRDLGILEYLDQGPRAALKAIQAITGAPKVHAAGYCLGGTLLSLMAARMAHDHDERLASMTLFAAQVDFSEAGELALFISEAQVALLEDMMWHQGYLDSDQMSGAFTLLRSNDLVWSRMVSEYMMGERAHPNDLMCWNADTTRMPYRMHSEYLRELFLENRFAEGKYELEGHKLSLTELRLPILAVGTETDHVAPWRSVFKIQRLTETETTFILTSGGHNAGIVSEPGHRNRHYRIATTQRDDPYLDADEWFATHAPVEGSWWPEWGRWLARRSGPKGALPPMGDLANGYPVLGDAPGTYVMQH</sequence>
<protein>
    <submittedName>
        <fullName evidence="5">Polyhydroxyalkanoate synthase</fullName>
    </submittedName>
</protein>
<dbReference type="AlphaFoldDB" id="A0A285CXZ5"/>
<reference evidence="6" key="1">
    <citation type="submission" date="2017-08" db="EMBL/GenBank/DDBJ databases">
        <authorList>
            <person name="Varghese N."/>
            <person name="Submissions S."/>
        </authorList>
    </citation>
    <scope>NUCLEOTIDE SEQUENCE [LARGE SCALE GENOMIC DNA]</scope>
    <source>
        <strain evidence="6">JA234</strain>
    </source>
</reference>
<dbReference type="SUPFAM" id="SSF53474">
    <property type="entry name" value="alpha/beta-Hydrolases"/>
    <property type="match status" value="1"/>
</dbReference>
<feature type="domain" description="Poly-beta-hydroxybutyrate polymerase N-terminal" evidence="4">
    <location>
        <begin position="16"/>
        <end position="55"/>
    </location>
</feature>
<evidence type="ECO:0000313" key="5">
    <source>
        <dbReference type="EMBL" id="SNX72410.1"/>
    </source>
</evidence>
<dbReference type="InterPro" id="IPR010941">
    <property type="entry name" value="PhaC_N"/>
</dbReference>
<evidence type="ECO:0000313" key="6">
    <source>
        <dbReference type="Proteomes" id="UP000219467"/>
    </source>
</evidence>
<dbReference type="Pfam" id="PF07167">
    <property type="entry name" value="PhaC_N"/>
    <property type="match status" value="1"/>
</dbReference>
<dbReference type="Pfam" id="PF12551">
    <property type="entry name" value="PHBC_N"/>
    <property type="match status" value="1"/>
</dbReference>
<organism evidence="5 6">
    <name type="scientific">Cereibacter ovatus</name>
    <dbReference type="NCBI Taxonomy" id="439529"/>
    <lineage>
        <taxon>Bacteria</taxon>
        <taxon>Pseudomonadati</taxon>
        <taxon>Pseudomonadota</taxon>
        <taxon>Alphaproteobacteria</taxon>
        <taxon>Rhodobacterales</taxon>
        <taxon>Paracoccaceae</taxon>
        <taxon>Cereibacter</taxon>
    </lineage>
</organism>
<evidence type="ECO:0000259" key="4">
    <source>
        <dbReference type="Pfam" id="PF12551"/>
    </source>
</evidence>
<feature type="domain" description="Poly-beta-hydroxybutyrate polymerase N-terminal" evidence="3">
    <location>
        <begin position="83"/>
        <end position="251"/>
    </location>
</feature>
<keyword evidence="1" id="KW-0808">Transferase</keyword>
<evidence type="ECO:0000259" key="3">
    <source>
        <dbReference type="Pfam" id="PF07167"/>
    </source>
</evidence>
<dbReference type="InterPro" id="IPR022211">
    <property type="entry name" value="PHBC_N"/>
</dbReference>
<evidence type="ECO:0000256" key="2">
    <source>
        <dbReference type="ARBA" id="ARBA00023315"/>
    </source>
</evidence>
<dbReference type="Gene3D" id="3.40.50.1820">
    <property type="entry name" value="alpha/beta hydrolase"/>
    <property type="match status" value="1"/>
</dbReference>
<name>A0A285CXZ5_9RHOB</name>
<dbReference type="OrthoDB" id="7208816at2"/>
<evidence type="ECO:0000256" key="1">
    <source>
        <dbReference type="ARBA" id="ARBA00022679"/>
    </source>
</evidence>
<dbReference type="PANTHER" id="PTHR36837:SF5">
    <property type="entry name" value="POLY-3-HYDROXYBUTYRATE SYNTHASE"/>
    <property type="match status" value="1"/>
</dbReference>
<dbReference type="GO" id="GO:0016746">
    <property type="term" value="F:acyltransferase activity"/>
    <property type="evidence" value="ECO:0007669"/>
    <property type="project" value="UniProtKB-KW"/>
</dbReference>
<accession>A0A285CXZ5</accession>
<dbReference type="Proteomes" id="UP000219467">
    <property type="component" value="Unassembled WGS sequence"/>
</dbReference>
<dbReference type="EMBL" id="OAOQ01000012">
    <property type="protein sequence ID" value="SNX72410.1"/>
    <property type="molecule type" value="Genomic_DNA"/>
</dbReference>
<dbReference type="GO" id="GO:0042619">
    <property type="term" value="P:poly-hydroxybutyrate biosynthetic process"/>
    <property type="evidence" value="ECO:0007669"/>
    <property type="project" value="InterPro"/>
</dbReference>
<dbReference type="PANTHER" id="PTHR36837">
    <property type="entry name" value="POLY(3-HYDROXYALKANOATE) POLYMERASE SUBUNIT PHAC"/>
    <property type="match status" value="1"/>
</dbReference>
<keyword evidence="6" id="KW-1185">Reference proteome</keyword>
<keyword evidence="2" id="KW-0012">Acyltransferase</keyword>